<feature type="chain" id="PRO_5017429512" description="HMA domain-containing protein" evidence="1">
    <location>
        <begin position="25"/>
        <end position="148"/>
    </location>
</feature>
<accession>A0A3B5Y586</accession>
<dbReference type="PaxDb" id="4565-Traes_1AL_A5D72DF35.1"/>
<reference evidence="3" key="2">
    <citation type="submission" date="2018-10" db="UniProtKB">
        <authorList>
            <consortium name="EnsemblPlants"/>
        </authorList>
    </citation>
    <scope>IDENTIFICATION</scope>
</reference>
<evidence type="ECO:0000313" key="4">
    <source>
        <dbReference type="Proteomes" id="UP000019116"/>
    </source>
</evidence>
<keyword evidence="4" id="KW-1185">Reference proteome</keyword>
<dbReference type="SMR" id="A0A3B5Y586"/>
<dbReference type="Gramene" id="TraesSYM1A03G00154450.1">
    <property type="protein sequence ID" value="TraesSYM1A03G00154450.1"/>
    <property type="gene ID" value="TraesSYM1A03G00154450"/>
</dbReference>
<dbReference type="Gramene" id="TraesNOR1A03G00151710.1">
    <property type="protein sequence ID" value="TraesNOR1A03G00151710.1"/>
    <property type="gene ID" value="TraesNOR1A03G00151710"/>
</dbReference>
<sequence>MAMRRRLWRMGGRVLNCFAACVGAGAGAGCGCLCARVLGDEVEERKALVSGSSQVVRLSDLIVERTSSSRTLGFHLQPKTVELRVSMHCYGCAKKVHKHISKMEGVTWFEVDLEHKKVVVTGDVTPLEVLQSVSKVKLAQLWMPPQPC</sequence>
<dbReference type="Gramene" id="TraesCS1A02G352100.1">
    <property type="protein sequence ID" value="TraesCS1A02G352100.1"/>
    <property type="gene ID" value="TraesCS1A02G352100"/>
</dbReference>
<feature type="domain" description="HMA" evidence="2">
    <location>
        <begin position="78"/>
        <end position="144"/>
    </location>
</feature>
<dbReference type="PROSITE" id="PS50846">
    <property type="entry name" value="HMA_2"/>
    <property type="match status" value="1"/>
</dbReference>
<dbReference type="STRING" id="4565.A0A3B5Y586"/>
<dbReference type="Proteomes" id="UP000019116">
    <property type="component" value="Chromosome 1A"/>
</dbReference>
<organism evidence="3">
    <name type="scientific">Triticum aestivum</name>
    <name type="common">Wheat</name>
    <dbReference type="NCBI Taxonomy" id="4565"/>
    <lineage>
        <taxon>Eukaryota</taxon>
        <taxon>Viridiplantae</taxon>
        <taxon>Streptophyta</taxon>
        <taxon>Embryophyta</taxon>
        <taxon>Tracheophyta</taxon>
        <taxon>Spermatophyta</taxon>
        <taxon>Magnoliopsida</taxon>
        <taxon>Liliopsida</taxon>
        <taxon>Poales</taxon>
        <taxon>Poaceae</taxon>
        <taxon>BOP clade</taxon>
        <taxon>Pooideae</taxon>
        <taxon>Triticodae</taxon>
        <taxon>Triticeae</taxon>
        <taxon>Triticinae</taxon>
        <taxon>Triticum</taxon>
    </lineage>
</organism>
<dbReference type="RefSeq" id="XP_044447793.1">
    <property type="nucleotide sequence ID" value="XM_044591858.1"/>
</dbReference>
<dbReference type="GO" id="GO:0046872">
    <property type="term" value="F:metal ion binding"/>
    <property type="evidence" value="ECO:0007669"/>
    <property type="project" value="InterPro"/>
</dbReference>
<dbReference type="Gramene" id="TraesRN1A0100919400.1">
    <property type="protein sequence ID" value="TraesRN1A0100919400.1"/>
    <property type="gene ID" value="TraesRN1A0100919400"/>
</dbReference>
<dbReference type="Gramene" id="TraesARI1A03G00153240.1">
    <property type="protein sequence ID" value="TraesARI1A03G00153240.1"/>
    <property type="gene ID" value="TraesARI1A03G00153240"/>
</dbReference>
<dbReference type="OrthoDB" id="689350at2759"/>
<dbReference type="Gramene" id="TraesLDM1A03G00150460.1">
    <property type="protein sequence ID" value="TraesLDM1A03G00150460.1"/>
    <property type="gene ID" value="TraesLDM1A03G00150460"/>
</dbReference>
<dbReference type="InterPro" id="IPR044526">
    <property type="entry name" value="NAKR1-3"/>
</dbReference>
<dbReference type="PROSITE" id="PS51257">
    <property type="entry name" value="PROKAR_LIPOPROTEIN"/>
    <property type="match status" value="1"/>
</dbReference>
<dbReference type="KEGG" id="taes:123179936"/>
<dbReference type="CDD" id="cd00371">
    <property type="entry name" value="HMA"/>
    <property type="match status" value="1"/>
</dbReference>
<dbReference type="PANTHER" id="PTHR46119:SF9">
    <property type="entry name" value="OS05G0534500 PROTEIN"/>
    <property type="match status" value="1"/>
</dbReference>
<evidence type="ECO:0000259" key="2">
    <source>
        <dbReference type="PROSITE" id="PS50846"/>
    </source>
</evidence>
<evidence type="ECO:0000256" key="1">
    <source>
        <dbReference type="SAM" id="SignalP"/>
    </source>
</evidence>
<name>A0A3B5Y586_WHEAT</name>
<keyword evidence="1" id="KW-0732">Signal</keyword>
<dbReference type="Gramene" id="TraesRN1A0100919300.1">
    <property type="protein sequence ID" value="TraesRN1A0100919300.1"/>
    <property type="gene ID" value="TraesRN1A0100919300"/>
</dbReference>
<dbReference type="Gramene" id="TraesLAC1A03G00153210.1">
    <property type="protein sequence ID" value="TraesLAC1A03G00153210.1"/>
    <property type="gene ID" value="TraesLAC1A03G00153210"/>
</dbReference>
<dbReference type="Gramene" id="TraesCS1A03G0864000.1">
    <property type="protein sequence ID" value="TraesCS1A03G0864000.1.CDS"/>
    <property type="gene ID" value="TraesCS1A03G0864000"/>
</dbReference>
<dbReference type="GeneID" id="123179936"/>
<dbReference type="PANTHER" id="PTHR46119">
    <property type="entry name" value="OS08G0405700 PROTEIN"/>
    <property type="match status" value="1"/>
</dbReference>
<protein>
    <recommendedName>
        <fullName evidence="2">HMA domain-containing protein</fullName>
    </recommendedName>
</protein>
<dbReference type="Gene3D" id="3.30.70.100">
    <property type="match status" value="1"/>
</dbReference>
<gene>
    <name evidence="3" type="primary">LOC123179936</name>
</gene>
<proteinExistence type="predicted"/>
<dbReference type="Gramene" id="TraesCLE_scaffold_119294_01G000100.1">
    <property type="protein sequence ID" value="TraesCLE_scaffold_119294_01G000100.1"/>
    <property type="gene ID" value="TraesCLE_scaffold_119294_01G000100"/>
</dbReference>
<feature type="signal peptide" evidence="1">
    <location>
        <begin position="1"/>
        <end position="24"/>
    </location>
</feature>
<dbReference type="OMA" id="WVAPQQQ"/>
<dbReference type="EnsemblPlants" id="TraesCS1A02G352100.1">
    <property type="protein sequence ID" value="TraesCS1A02G352100.1"/>
    <property type="gene ID" value="TraesCS1A02G352100"/>
</dbReference>
<dbReference type="Pfam" id="PF00403">
    <property type="entry name" value="HMA"/>
    <property type="match status" value="1"/>
</dbReference>
<dbReference type="Gramene" id="TraesROB_scaffold_097661_01G000200.1">
    <property type="protein sequence ID" value="TraesROB_scaffold_097661_01G000200.1"/>
    <property type="gene ID" value="TraesROB_scaffold_097661_01G000200"/>
</dbReference>
<dbReference type="SUPFAM" id="SSF55008">
    <property type="entry name" value="HMA, heavy metal-associated domain"/>
    <property type="match status" value="1"/>
</dbReference>
<evidence type="ECO:0000313" key="3">
    <source>
        <dbReference type="EnsemblPlants" id="TraesCS1A02G352100.1"/>
    </source>
</evidence>
<dbReference type="Gramene" id="TraesCS1A03G0864100.1">
    <property type="protein sequence ID" value="TraesCS1A03G0864100.1.CDS"/>
    <property type="gene ID" value="TraesCS1A03G0864100"/>
</dbReference>
<dbReference type="Gramene" id="TraesSTA1A03G00151350.1">
    <property type="protein sequence ID" value="TraesSTA1A03G00151350.1"/>
    <property type="gene ID" value="TraesSTA1A03G00151350"/>
</dbReference>
<reference evidence="3" key="1">
    <citation type="submission" date="2018-08" db="EMBL/GenBank/DDBJ databases">
        <authorList>
            <person name="Rossello M."/>
        </authorList>
    </citation>
    <scope>NUCLEOTIDE SEQUENCE [LARGE SCALE GENOMIC DNA]</scope>
    <source>
        <strain evidence="3">cv. Chinese Spring</strain>
    </source>
</reference>
<dbReference type="InterPro" id="IPR036163">
    <property type="entry name" value="HMA_dom_sf"/>
</dbReference>
<dbReference type="Gramene" id="TraesJAG1A03G00150460.1">
    <property type="protein sequence ID" value="TraesJAG1A03G00150460.1"/>
    <property type="gene ID" value="TraesJAG1A03G00150460"/>
</dbReference>
<dbReference type="InterPro" id="IPR006121">
    <property type="entry name" value="HMA_dom"/>
</dbReference>
<dbReference type="AlphaFoldDB" id="A0A3B5Y586"/>